<dbReference type="NCBIfam" id="TIGR00083">
    <property type="entry name" value="ribF"/>
    <property type="match status" value="1"/>
</dbReference>
<proteinExistence type="inferred from homology"/>
<gene>
    <name evidence="17" type="primary">ribF</name>
    <name evidence="17" type="ORF">MSZNOR_2930</name>
</gene>
<dbReference type="Pfam" id="PF01687">
    <property type="entry name" value="Flavokinase"/>
    <property type="match status" value="1"/>
</dbReference>
<dbReference type="Gene3D" id="3.40.50.620">
    <property type="entry name" value="HUPs"/>
    <property type="match status" value="1"/>
</dbReference>
<accession>A0ABN8X4P7</accession>
<evidence type="ECO:0000256" key="10">
    <source>
        <dbReference type="ARBA" id="ARBA00022827"/>
    </source>
</evidence>
<dbReference type="Pfam" id="PF06574">
    <property type="entry name" value="FAD_syn"/>
    <property type="match status" value="1"/>
</dbReference>
<dbReference type="GO" id="GO:0008531">
    <property type="term" value="F:riboflavin kinase activity"/>
    <property type="evidence" value="ECO:0007669"/>
    <property type="project" value="UniProtKB-EC"/>
</dbReference>
<evidence type="ECO:0000256" key="14">
    <source>
        <dbReference type="ARBA" id="ARBA00049494"/>
    </source>
</evidence>
<dbReference type="SUPFAM" id="SSF82114">
    <property type="entry name" value="Riboflavin kinase-like"/>
    <property type="match status" value="1"/>
</dbReference>
<dbReference type="PANTHER" id="PTHR22749:SF6">
    <property type="entry name" value="RIBOFLAVIN KINASE"/>
    <property type="match status" value="1"/>
</dbReference>
<dbReference type="RefSeq" id="WP_026611254.1">
    <property type="nucleotide sequence ID" value="NZ_OX458333.1"/>
</dbReference>
<dbReference type="InterPro" id="IPR002606">
    <property type="entry name" value="Riboflavin_kinase_bac"/>
</dbReference>
<dbReference type="InterPro" id="IPR015864">
    <property type="entry name" value="FAD_synthase"/>
</dbReference>
<dbReference type="InterPro" id="IPR015865">
    <property type="entry name" value="Riboflavin_kinase_bac/euk"/>
</dbReference>
<dbReference type="EC" id="2.7.1.26" evidence="15"/>
<reference evidence="17 18" key="1">
    <citation type="submission" date="2023-03" db="EMBL/GenBank/DDBJ databases">
        <authorList>
            <person name="Pearce D."/>
        </authorList>
    </citation>
    <scope>NUCLEOTIDE SEQUENCE [LARGE SCALE GENOMIC DNA]</scope>
    <source>
        <strain evidence="17">Msz</strain>
    </source>
</reference>
<dbReference type="NCBIfam" id="TIGR00125">
    <property type="entry name" value="cyt_tran_rel"/>
    <property type="match status" value="1"/>
</dbReference>
<evidence type="ECO:0000313" key="17">
    <source>
        <dbReference type="EMBL" id="CAI8873678.1"/>
    </source>
</evidence>
<keyword evidence="12" id="KW-0511">Multifunctional enzyme</keyword>
<keyword evidence="5 15" id="KW-0288">FMN</keyword>
<keyword evidence="8 15" id="KW-0547">Nucleotide-binding</keyword>
<evidence type="ECO:0000256" key="4">
    <source>
        <dbReference type="ARBA" id="ARBA00022630"/>
    </source>
</evidence>
<dbReference type="EC" id="2.7.7.2" evidence="15"/>
<evidence type="ECO:0000256" key="9">
    <source>
        <dbReference type="ARBA" id="ARBA00022777"/>
    </source>
</evidence>
<dbReference type="SMART" id="SM00904">
    <property type="entry name" value="Flavokinase"/>
    <property type="match status" value="1"/>
</dbReference>
<evidence type="ECO:0000256" key="11">
    <source>
        <dbReference type="ARBA" id="ARBA00022840"/>
    </source>
</evidence>
<comment type="catalytic activity">
    <reaction evidence="14 15">
        <text>FMN + ATP + H(+) = FAD + diphosphate</text>
        <dbReference type="Rhea" id="RHEA:17237"/>
        <dbReference type="ChEBI" id="CHEBI:15378"/>
        <dbReference type="ChEBI" id="CHEBI:30616"/>
        <dbReference type="ChEBI" id="CHEBI:33019"/>
        <dbReference type="ChEBI" id="CHEBI:57692"/>
        <dbReference type="ChEBI" id="CHEBI:58210"/>
        <dbReference type="EC" id="2.7.7.2"/>
    </reaction>
</comment>
<comment type="catalytic activity">
    <reaction evidence="13 15">
        <text>riboflavin + ATP = FMN + ADP + H(+)</text>
        <dbReference type="Rhea" id="RHEA:14357"/>
        <dbReference type="ChEBI" id="CHEBI:15378"/>
        <dbReference type="ChEBI" id="CHEBI:30616"/>
        <dbReference type="ChEBI" id="CHEBI:57986"/>
        <dbReference type="ChEBI" id="CHEBI:58210"/>
        <dbReference type="ChEBI" id="CHEBI:456216"/>
        <dbReference type="EC" id="2.7.1.26"/>
    </reaction>
</comment>
<keyword evidence="10 15" id="KW-0274">FAD</keyword>
<dbReference type="Gene3D" id="2.40.30.30">
    <property type="entry name" value="Riboflavin kinase-like"/>
    <property type="match status" value="1"/>
</dbReference>
<dbReference type="CDD" id="cd02064">
    <property type="entry name" value="FAD_synthetase_N"/>
    <property type="match status" value="1"/>
</dbReference>
<keyword evidence="11 15" id="KW-0067">ATP-binding</keyword>
<keyword evidence="18" id="KW-1185">Reference proteome</keyword>
<dbReference type="NCBIfam" id="NF004162">
    <property type="entry name" value="PRK05627.1-5"/>
    <property type="match status" value="1"/>
</dbReference>
<evidence type="ECO:0000256" key="2">
    <source>
        <dbReference type="ARBA" id="ARBA00004726"/>
    </source>
</evidence>
<evidence type="ECO:0000256" key="13">
    <source>
        <dbReference type="ARBA" id="ARBA00047880"/>
    </source>
</evidence>
<evidence type="ECO:0000256" key="1">
    <source>
        <dbReference type="ARBA" id="ARBA00002121"/>
    </source>
</evidence>
<comment type="similarity">
    <text evidence="15">Belongs to the ribF family.</text>
</comment>
<sequence length="318" mass="35339">MRLSRGLAELKLPEKGCVATIGNFDGVHIGHRQVIERLAEAGRRLELPVVVVLFEPQPREYFFPDEAPARLTRLREKLARLAELPVDHVLLLRFNWHLAMLPAQDFIRTILLEGLRIKYLVVGDDFRFGRNRVGNFAMLREAGRAFGFDVVDTPSVLVNGRRVSSTWVRNALEAGDLASAAQLLGRPYSVCGRVVHGAKRGRMLGFPTANVAMRRKNTPVQGVFAVTMSGIGERPLPGVANVGIRPTIGGGRTVLLETYLLDFSGDLYGKQVEIVFHRKLRNEKRFDSLGELRAQIERDVATARSYFATSNPIPSSAS</sequence>
<evidence type="ECO:0000256" key="15">
    <source>
        <dbReference type="PIRNR" id="PIRNR004491"/>
    </source>
</evidence>
<evidence type="ECO:0000256" key="6">
    <source>
        <dbReference type="ARBA" id="ARBA00022679"/>
    </source>
</evidence>
<keyword evidence="6 15" id="KW-0808">Transferase</keyword>
<evidence type="ECO:0000256" key="5">
    <source>
        <dbReference type="ARBA" id="ARBA00022643"/>
    </source>
</evidence>
<organism evidence="17 18">
    <name type="scientific">Methylocaldum szegediense</name>
    <dbReference type="NCBI Taxonomy" id="73780"/>
    <lineage>
        <taxon>Bacteria</taxon>
        <taxon>Pseudomonadati</taxon>
        <taxon>Pseudomonadota</taxon>
        <taxon>Gammaproteobacteria</taxon>
        <taxon>Methylococcales</taxon>
        <taxon>Methylococcaceae</taxon>
        <taxon>Methylocaldum</taxon>
    </lineage>
</organism>
<keyword evidence="7 15" id="KW-0548">Nucleotidyltransferase</keyword>
<evidence type="ECO:0000256" key="7">
    <source>
        <dbReference type="ARBA" id="ARBA00022695"/>
    </source>
</evidence>
<dbReference type="InterPro" id="IPR014729">
    <property type="entry name" value="Rossmann-like_a/b/a_fold"/>
</dbReference>
<feature type="domain" description="Riboflavin kinase" evidence="16">
    <location>
        <begin position="183"/>
        <end position="308"/>
    </location>
</feature>
<dbReference type="GO" id="GO:0003919">
    <property type="term" value="F:FMN adenylyltransferase activity"/>
    <property type="evidence" value="ECO:0007669"/>
    <property type="project" value="UniProtKB-EC"/>
</dbReference>
<evidence type="ECO:0000259" key="16">
    <source>
        <dbReference type="SMART" id="SM00904"/>
    </source>
</evidence>
<dbReference type="NCBIfam" id="NF004160">
    <property type="entry name" value="PRK05627.1-3"/>
    <property type="match status" value="1"/>
</dbReference>
<name>A0ABN8X4P7_9GAMM</name>
<dbReference type="PIRSF" id="PIRSF004491">
    <property type="entry name" value="FAD_Synth"/>
    <property type="match status" value="1"/>
</dbReference>
<comment type="pathway">
    <text evidence="2 15">Cofactor biosynthesis; FAD biosynthesis; FAD from FMN: step 1/1.</text>
</comment>
<dbReference type="InterPro" id="IPR004821">
    <property type="entry name" value="Cyt_trans-like"/>
</dbReference>
<keyword evidence="9 15" id="KW-0418">Kinase</keyword>
<dbReference type="EMBL" id="OX458333">
    <property type="protein sequence ID" value="CAI8873678.1"/>
    <property type="molecule type" value="Genomic_DNA"/>
</dbReference>
<comment type="function">
    <text evidence="1">Catalyzes the phosphorylation of riboflavin to FMN followed by the adenylation of FMN to FAD.</text>
</comment>
<evidence type="ECO:0000256" key="12">
    <source>
        <dbReference type="ARBA" id="ARBA00023268"/>
    </source>
</evidence>
<evidence type="ECO:0000256" key="8">
    <source>
        <dbReference type="ARBA" id="ARBA00022741"/>
    </source>
</evidence>
<dbReference type="PANTHER" id="PTHR22749">
    <property type="entry name" value="RIBOFLAVIN KINASE/FMN ADENYLYLTRANSFERASE"/>
    <property type="match status" value="1"/>
</dbReference>
<dbReference type="InterPro" id="IPR023468">
    <property type="entry name" value="Riboflavin_kinase"/>
</dbReference>
<dbReference type="NCBIfam" id="NF004159">
    <property type="entry name" value="PRK05627.1-2"/>
    <property type="match status" value="1"/>
</dbReference>
<dbReference type="SUPFAM" id="SSF52374">
    <property type="entry name" value="Nucleotidylyl transferase"/>
    <property type="match status" value="1"/>
</dbReference>
<protein>
    <recommendedName>
        <fullName evidence="15">Riboflavin biosynthesis protein</fullName>
    </recommendedName>
    <domain>
        <recommendedName>
            <fullName evidence="15">Riboflavin kinase</fullName>
            <ecNumber evidence="15">2.7.1.26</ecNumber>
        </recommendedName>
        <alternativeName>
            <fullName evidence="15">Flavokinase</fullName>
        </alternativeName>
    </domain>
    <domain>
        <recommendedName>
            <fullName evidence="15">FMN adenylyltransferase</fullName>
            <ecNumber evidence="15">2.7.7.2</ecNumber>
        </recommendedName>
        <alternativeName>
            <fullName evidence="15">FAD pyrophosphorylase</fullName>
        </alternativeName>
        <alternativeName>
            <fullName evidence="15">FAD synthase</fullName>
        </alternativeName>
    </domain>
</protein>
<comment type="pathway">
    <text evidence="3 15">Cofactor biosynthesis; FMN biosynthesis; FMN from riboflavin (ATP route): step 1/1.</text>
</comment>
<dbReference type="Proteomes" id="UP001162030">
    <property type="component" value="Chromosome"/>
</dbReference>
<evidence type="ECO:0000313" key="18">
    <source>
        <dbReference type="Proteomes" id="UP001162030"/>
    </source>
</evidence>
<dbReference type="NCBIfam" id="NF004163">
    <property type="entry name" value="PRK05627.1-6"/>
    <property type="match status" value="1"/>
</dbReference>
<keyword evidence="4 15" id="KW-0285">Flavoprotein</keyword>
<evidence type="ECO:0000256" key="3">
    <source>
        <dbReference type="ARBA" id="ARBA00005201"/>
    </source>
</evidence>
<dbReference type="InterPro" id="IPR023465">
    <property type="entry name" value="Riboflavin_kinase_dom_sf"/>
</dbReference>